<protein>
    <submittedName>
        <fullName evidence="4">Transglycosylase domain-containing protein</fullName>
    </submittedName>
</protein>
<evidence type="ECO:0000313" key="5">
    <source>
        <dbReference type="Proteomes" id="UP000660885"/>
    </source>
</evidence>
<dbReference type="InterPro" id="IPR036950">
    <property type="entry name" value="PBP_transglycosylase"/>
</dbReference>
<dbReference type="InterPro" id="IPR023346">
    <property type="entry name" value="Lysozyme-like_dom_sf"/>
</dbReference>
<evidence type="ECO:0000256" key="2">
    <source>
        <dbReference type="ARBA" id="ARBA00022679"/>
    </source>
</evidence>
<dbReference type="Proteomes" id="UP000660885">
    <property type="component" value="Unassembled WGS sequence"/>
</dbReference>
<keyword evidence="5" id="KW-1185">Reference proteome</keyword>
<proteinExistence type="predicted"/>
<evidence type="ECO:0000256" key="1">
    <source>
        <dbReference type="ARBA" id="ARBA00004752"/>
    </source>
</evidence>
<dbReference type="Gene3D" id="1.10.3810.10">
    <property type="entry name" value="Biosynthetic peptidoglycan transglycosylase-like"/>
    <property type="match status" value="1"/>
</dbReference>
<dbReference type="InterPro" id="IPR001264">
    <property type="entry name" value="Glyco_trans_51"/>
</dbReference>
<accession>A0ABS1UCX8</accession>
<reference evidence="4 5" key="1">
    <citation type="submission" date="2021-01" db="EMBL/GenBank/DDBJ databases">
        <title>Belnapia mucosa sp. nov. and Belnapia arida sp. nov., isolated from the Tabernas Desert (Almeria, Spain).</title>
        <authorList>
            <person name="Molina-Menor E."/>
            <person name="Vidal-Verdu A."/>
            <person name="Calonge A."/>
            <person name="Satari L."/>
            <person name="Pereto J."/>
            <person name="Porcar M."/>
        </authorList>
    </citation>
    <scope>NUCLEOTIDE SEQUENCE [LARGE SCALE GENOMIC DNA]</scope>
    <source>
        <strain evidence="4 5">T18</strain>
    </source>
</reference>
<organism evidence="4 5">
    <name type="scientific">Belnapia arida</name>
    <dbReference type="NCBI Taxonomy" id="2804533"/>
    <lineage>
        <taxon>Bacteria</taxon>
        <taxon>Pseudomonadati</taxon>
        <taxon>Pseudomonadota</taxon>
        <taxon>Alphaproteobacteria</taxon>
        <taxon>Acetobacterales</taxon>
        <taxon>Roseomonadaceae</taxon>
        <taxon>Belnapia</taxon>
    </lineage>
</organism>
<dbReference type="InterPro" id="IPR050396">
    <property type="entry name" value="Glycosyltr_51/Transpeptidase"/>
</dbReference>
<dbReference type="EMBL" id="JAETWB010000080">
    <property type="protein sequence ID" value="MBL6082551.1"/>
    <property type="molecule type" value="Genomic_DNA"/>
</dbReference>
<keyword evidence="2" id="KW-0808">Transferase</keyword>
<name>A0ABS1UCX8_9PROT</name>
<evidence type="ECO:0000259" key="3">
    <source>
        <dbReference type="Pfam" id="PF00912"/>
    </source>
</evidence>
<sequence>MDRRQFLGLLGLAAAAPHDARALKLIDASQLITDNREDGVRVLSAEGDFIGARGAYYGPSVSFARIPKHLVDALVASEDRRFYEHWGLEPRAMARAVWSTLTGRTQGGSTLTQQTVKEIYLKEHSPIVRKLLEEPVLAPILELNLSKEDILFVYFKRVFFGGGAYGIEAAARVYFNKYARNLSILESAMMVGLLPHPTGSTPIGISSCRATGASE</sequence>
<comment type="pathway">
    <text evidence="1">Cell wall biogenesis; peptidoglycan biosynthesis.</text>
</comment>
<dbReference type="Pfam" id="PF00912">
    <property type="entry name" value="Transgly"/>
    <property type="match status" value="1"/>
</dbReference>
<feature type="domain" description="Glycosyl transferase family 51" evidence="3">
    <location>
        <begin position="60"/>
        <end position="202"/>
    </location>
</feature>
<dbReference type="SUPFAM" id="SSF53955">
    <property type="entry name" value="Lysozyme-like"/>
    <property type="match status" value="1"/>
</dbReference>
<comment type="caution">
    <text evidence="4">The sequence shown here is derived from an EMBL/GenBank/DDBJ whole genome shotgun (WGS) entry which is preliminary data.</text>
</comment>
<dbReference type="PANTHER" id="PTHR32282:SF33">
    <property type="entry name" value="PEPTIDOGLYCAN GLYCOSYLTRANSFERASE"/>
    <property type="match status" value="1"/>
</dbReference>
<dbReference type="PANTHER" id="PTHR32282">
    <property type="entry name" value="BINDING PROTEIN TRANSPEPTIDASE, PUTATIVE-RELATED"/>
    <property type="match status" value="1"/>
</dbReference>
<dbReference type="RefSeq" id="WP_202835884.1">
    <property type="nucleotide sequence ID" value="NZ_JAETWB010000080.1"/>
</dbReference>
<gene>
    <name evidence="4" type="ORF">JMJ56_31800</name>
</gene>
<evidence type="ECO:0000313" key="4">
    <source>
        <dbReference type="EMBL" id="MBL6082551.1"/>
    </source>
</evidence>